<reference evidence="1" key="1">
    <citation type="submission" date="2022-07" db="EMBL/GenBank/DDBJ databases">
        <title>Genetic diversity of Erwinia pyrifoliae.</title>
        <authorList>
            <person name="Park D.S."/>
            <person name="Ham H."/>
        </authorList>
    </citation>
    <scope>NUCLEOTIDE SEQUENCE</scope>
    <source>
        <strain evidence="1">CP201486</strain>
    </source>
</reference>
<dbReference type="Proteomes" id="UP001058553">
    <property type="component" value="Chromosome"/>
</dbReference>
<sequence length="68" mass="7408">MLNIVTGQPGGYLSSVNNIKVARNDRFIAGNKFSAGYGFDFGQRKGVLTSFIVVLRRAGAMNNRAVRD</sequence>
<gene>
    <name evidence="1" type="ORF">NYP84_01675</name>
</gene>
<accession>A0ABY5X980</accession>
<evidence type="ECO:0000313" key="2">
    <source>
        <dbReference type="Proteomes" id="UP001058553"/>
    </source>
</evidence>
<dbReference type="EMBL" id="CP103445">
    <property type="protein sequence ID" value="UWS33946.1"/>
    <property type="molecule type" value="Genomic_DNA"/>
</dbReference>
<proteinExistence type="predicted"/>
<evidence type="ECO:0000313" key="1">
    <source>
        <dbReference type="EMBL" id="UWS33946.1"/>
    </source>
</evidence>
<dbReference type="GeneID" id="92238929"/>
<organism evidence="1 2">
    <name type="scientific">Erwinia pyrifoliae</name>
    <dbReference type="NCBI Taxonomy" id="79967"/>
    <lineage>
        <taxon>Bacteria</taxon>
        <taxon>Pseudomonadati</taxon>
        <taxon>Pseudomonadota</taxon>
        <taxon>Gammaproteobacteria</taxon>
        <taxon>Enterobacterales</taxon>
        <taxon>Erwiniaceae</taxon>
        <taxon>Erwinia</taxon>
    </lineage>
</organism>
<dbReference type="RefSeq" id="WP_148217820.1">
    <property type="nucleotide sequence ID" value="NZ_CP023567.1"/>
</dbReference>
<keyword evidence="2" id="KW-1185">Reference proteome</keyword>
<name>A0ABY5X980_ERWPY</name>
<protein>
    <submittedName>
        <fullName evidence="1">Uncharacterized protein</fullName>
    </submittedName>
</protein>